<keyword evidence="3 11" id="KW-0554">One-carbon metabolism</keyword>
<evidence type="ECO:0000259" key="16">
    <source>
        <dbReference type="Pfam" id="PF02773"/>
    </source>
</evidence>
<keyword evidence="6 11" id="KW-0547">Nucleotide-binding</keyword>
<feature type="region of interest" description="Disordered" evidence="13">
    <location>
        <begin position="48"/>
        <end position="83"/>
    </location>
</feature>
<dbReference type="GO" id="GO:0005524">
    <property type="term" value="F:ATP binding"/>
    <property type="evidence" value="ECO:0007669"/>
    <property type="project" value="UniProtKB-KW"/>
</dbReference>
<evidence type="ECO:0000256" key="10">
    <source>
        <dbReference type="ARBA" id="ARBA00048344"/>
    </source>
</evidence>
<dbReference type="OrthoDB" id="5852090at2759"/>
<feature type="domain" description="S-adenosylmethionine synthetase N-terminal" evidence="14">
    <location>
        <begin position="104"/>
        <end position="200"/>
    </location>
</feature>
<dbReference type="PROSITE" id="PS00376">
    <property type="entry name" value="ADOMET_SYNTHASE_1"/>
    <property type="match status" value="1"/>
</dbReference>
<evidence type="ECO:0000256" key="3">
    <source>
        <dbReference type="ARBA" id="ARBA00022563"/>
    </source>
</evidence>
<comment type="catalytic activity">
    <reaction evidence="10 11">
        <text>L-methionine + ATP + H2O = S-adenosyl-L-methionine + phosphate + diphosphate</text>
        <dbReference type="Rhea" id="RHEA:21080"/>
        <dbReference type="ChEBI" id="CHEBI:15377"/>
        <dbReference type="ChEBI" id="CHEBI:30616"/>
        <dbReference type="ChEBI" id="CHEBI:33019"/>
        <dbReference type="ChEBI" id="CHEBI:43474"/>
        <dbReference type="ChEBI" id="CHEBI:57844"/>
        <dbReference type="ChEBI" id="CHEBI:59789"/>
        <dbReference type="EC" id="2.5.1.6"/>
    </reaction>
</comment>
<evidence type="ECO:0000256" key="11">
    <source>
        <dbReference type="RuleBase" id="RU000541"/>
    </source>
</evidence>
<organism evidence="17">
    <name type="scientific">Darwinula stevensoni</name>
    <dbReference type="NCBI Taxonomy" id="69355"/>
    <lineage>
        <taxon>Eukaryota</taxon>
        <taxon>Metazoa</taxon>
        <taxon>Ecdysozoa</taxon>
        <taxon>Arthropoda</taxon>
        <taxon>Crustacea</taxon>
        <taxon>Oligostraca</taxon>
        <taxon>Ostracoda</taxon>
        <taxon>Podocopa</taxon>
        <taxon>Podocopida</taxon>
        <taxon>Darwinulocopina</taxon>
        <taxon>Darwinuloidea</taxon>
        <taxon>Darwinulidae</taxon>
        <taxon>Darwinula</taxon>
    </lineage>
</organism>
<proteinExistence type="inferred from homology"/>
<dbReference type="FunFam" id="3.30.300.10:FF:000003">
    <property type="entry name" value="S-adenosylmethionine synthase"/>
    <property type="match status" value="1"/>
</dbReference>
<evidence type="ECO:0000313" key="18">
    <source>
        <dbReference type="Proteomes" id="UP000677054"/>
    </source>
</evidence>
<dbReference type="AlphaFoldDB" id="A0A7R8XIR6"/>
<evidence type="ECO:0000259" key="15">
    <source>
        <dbReference type="Pfam" id="PF02772"/>
    </source>
</evidence>
<name>A0A7R8XIR6_9CRUS</name>
<dbReference type="GO" id="GO:0004478">
    <property type="term" value="F:methionine adenosyltransferase activity"/>
    <property type="evidence" value="ECO:0007669"/>
    <property type="project" value="UniProtKB-EC"/>
</dbReference>
<dbReference type="GO" id="GO:0046872">
    <property type="term" value="F:metal ion binding"/>
    <property type="evidence" value="ECO:0007669"/>
    <property type="project" value="UniProtKB-KW"/>
</dbReference>
<feature type="domain" description="S-adenosylmethionine synthetase central" evidence="15">
    <location>
        <begin position="216"/>
        <end position="336"/>
    </location>
</feature>
<dbReference type="Gene3D" id="3.30.300.10">
    <property type="match status" value="3"/>
</dbReference>
<comment type="cofactor">
    <cofactor evidence="11">
        <name>K(+)</name>
        <dbReference type="ChEBI" id="CHEBI:29103"/>
    </cofactor>
    <text evidence="11">Binds 1 potassium ion per subunit. The potassium ion interacts primarily with the substrate.</text>
</comment>
<evidence type="ECO:0000256" key="4">
    <source>
        <dbReference type="ARBA" id="ARBA00022679"/>
    </source>
</evidence>
<dbReference type="UniPathway" id="UPA00315">
    <property type="reaction ID" value="UER00080"/>
</dbReference>
<evidence type="ECO:0000256" key="5">
    <source>
        <dbReference type="ARBA" id="ARBA00022723"/>
    </source>
</evidence>
<dbReference type="GO" id="GO:0006730">
    <property type="term" value="P:one-carbon metabolic process"/>
    <property type="evidence" value="ECO:0007669"/>
    <property type="project" value="UniProtKB-KW"/>
</dbReference>
<evidence type="ECO:0000256" key="8">
    <source>
        <dbReference type="ARBA" id="ARBA00022842"/>
    </source>
</evidence>
<dbReference type="NCBIfam" id="TIGR01034">
    <property type="entry name" value="metK"/>
    <property type="match status" value="1"/>
</dbReference>
<dbReference type="EMBL" id="LR901165">
    <property type="protein sequence ID" value="CAD7247954.1"/>
    <property type="molecule type" value="Genomic_DNA"/>
</dbReference>
<feature type="domain" description="S-adenosylmethionine synthetase C-terminal" evidence="16">
    <location>
        <begin position="343"/>
        <end position="413"/>
    </location>
</feature>
<protein>
    <recommendedName>
        <fullName evidence="11">S-adenosylmethionine synthase</fullName>
        <ecNumber evidence="11">2.5.1.6</ecNumber>
    </recommendedName>
</protein>
<evidence type="ECO:0000256" key="12">
    <source>
        <dbReference type="RuleBase" id="RU004462"/>
    </source>
</evidence>
<evidence type="ECO:0000313" key="17">
    <source>
        <dbReference type="EMBL" id="CAD7247954.1"/>
    </source>
</evidence>
<dbReference type="InterPro" id="IPR022631">
    <property type="entry name" value="ADOMET_SYNTHASE_CS"/>
</dbReference>
<keyword evidence="9 11" id="KW-0630">Potassium</keyword>
<evidence type="ECO:0000256" key="1">
    <source>
        <dbReference type="ARBA" id="ARBA00005224"/>
    </source>
</evidence>
<dbReference type="Pfam" id="PF02773">
    <property type="entry name" value="S-AdoMet_synt_C"/>
    <property type="match status" value="1"/>
</dbReference>
<keyword evidence="4 11" id="KW-0808">Transferase</keyword>
<evidence type="ECO:0000256" key="9">
    <source>
        <dbReference type="ARBA" id="ARBA00022958"/>
    </source>
</evidence>
<dbReference type="InterPro" id="IPR002133">
    <property type="entry name" value="S-AdoMet_synthetase"/>
</dbReference>
<dbReference type="InterPro" id="IPR022630">
    <property type="entry name" value="S-AdoMet_synt_C"/>
</dbReference>
<dbReference type="EMBL" id="CAJPEV010001648">
    <property type="protein sequence ID" value="CAG0893682.1"/>
    <property type="molecule type" value="Genomic_DNA"/>
</dbReference>
<dbReference type="PANTHER" id="PTHR11964">
    <property type="entry name" value="S-ADENOSYLMETHIONINE SYNTHETASE"/>
    <property type="match status" value="1"/>
</dbReference>
<evidence type="ECO:0000256" key="13">
    <source>
        <dbReference type="SAM" id="MobiDB-lite"/>
    </source>
</evidence>
<keyword evidence="18" id="KW-1185">Reference proteome</keyword>
<sequence>MNTWEISAERGILRLAIPRSKVVGSADRRVMAPRMCHVLPCRSQFLSSGLKGLRSPSSSDKRTMPQLNSSLSNGSGTEYTGNNDYIDHVPDGTAEAHPLERDSFLFTSESVGEGHPDKMCDQISDAILDAHLRDDPNAKVACECVAKTGMILVCGEITSSAIVDYQHIVRETVKRIGYDDSKKGFDYATCNVMTVIHQQNHEIAAGVHKNKEEDEFGAGDQGLMFGYATDETEESMPLTIVLAHKLNKKIADLRRDETLWWARPDSKTQVTCEYYFDHGACVPVRVHTVVVSIQHCEEVDLHQVRRDIMEKVILTTIPKKYLDEHTIYHINPCGNFIIGGPMISYAIGISEPLSVTVFSYGTSKLSQKELLEIVKRNFDLRPGRIIKELNLRHPIYQETSTYGHFGRDIFPWEVPKKLI</sequence>
<dbReference type="GO" id="GO:0006556">
    <property type="term" value="P:S-adenosylmethionine biosynthetic process"/>
    <property type="evidence" value="ECO:0007669"/>
    <property type="project" value="UniProtKB-UniPathway"/>
</dbReference>
<dbReference type="SUPFAM" id="SSF55973">
    <property type="entry name" value="S-adenosylmethionine synthetase"/>
    <property type="match status" value="3"/>
</dbReference>
<evidence type="ECO:0000256" key="2">
    <source>
        <dbReference type="ARBA" id="ARBA00009685"/>
    </source>
</evidence>
<comment type="function">
    <text evidence="11">Catalyzes the formation of S-adenosylmethionine from methionine and ATP.</text>
</comment>
<accession>A0A7R8XIR6</accession>
<keyword evidence="5 11" id="KW-0479">Metal-binding</keyword>
<dbReference type="Proteomes" id="UP000677054">
    <property type="component" value="Unassembled WGS sequence"/>
</dbReference>
<dbReference type="InterPro" id="IPR022628">
    <property type="entry name" value="S-AdoMet_synt_N"/>
</dbReference>
<evidence type="ECO:0000259" key="14">
    <source>
        <dbReference type="Pfam" id="PF00438"/>
    </source>
</evidence>
<keyword evidence="8 11" id="KW-0460">Magnesium</keyword>
<feature type="compositionally biased region" description="Polar residues" evidence="13">
    <location>
        <begin position="65"/>
        <end position="83"/>
    </location>
</feature>
<dbReference type="InterPro" id="IPR022636">
    <property type="entry name" value="S-AdoMet_synthetase_sfam"/>
</dbReference>
<evidence type="ECO:0000256" key="7">
    <source>
        <dbReference type="ARBA" id="ARBA00022840"/>
    </source>
</evidence>
<keyword evidence="7 11" id="KW-0067">ATP-binding</keyword>
<dbReference type="Pfam" id="PF02772">
    <property type="entry name" value="S-AdoMet_synt_M"/>
    <property type="match status" value="1"/>
</dbReference>
<dbReference type="FunFam" id="3.30.300.10:FF:000001">
    <property type="entry name" value="S-adenosylmethionine synthase"/>
    <property type="match status" value="1"/>
</dbReference>
<dbReference type="Pfam" id="PF00438">
    <property type="entry name" value="S-AdoMet_synt_N"/>
    <property type="match status" value="1"/>
</dbReference>
<evidence type="ECO:0000256" key="6">
    <source>
        <dbReference type="ARBA" id="ARBA00022741"/>
    </source>
</evidence>
<dbReference type="CDD" id="cd18079">
    <property type="entry name" value="S-AdoMet_synt"/>
    <property type="match status" value="1"/>
</dbReference>
<comment type="similarity">
    <text evidence="2 12">Belongs to the AdoMet synthase family.</text>
</comment>
<dbReference type="EC" id="2.5.1.6" evidence="11"/>
<dbReference type="InterPro" id="IPR022629">
    <property type="entry name" value="S-AdoMet_synt_central"/>
</dbReference>
<gene>
    <name evidence="17" type="ORF">DSTB1V02_LOCUS7778</name>
</gene>
<comment type="pathway">
    <text evidence="1 11">Amino-acid biosynthesis; S-adenosyl-L-methionine biosynthesis; S-adenosyl-L-methionine from L-methionine: step 1/1.</text>
</comment>
<reference evidence="17" key="1">
    <citation type="submission" date="2020-11" db="EMBL/GenBank/DDBJ databases">
        <authorList>
            <person name="Tran Van P."/>
        </authorList>
    </citation>
    <scope>NUCLEOTIDE SEQUENCE</scope>
</reference>
<comment type="cofactor">
    <cofactor evidence="11">
        <name>Mg(2+)</name>
        <dbReference type="ChEBI" id="CHEBI:18420"/>
    </cofactor>
    <text evidence="11">Binds 2 magnesium ions per subunit. The magnesium ions interact primarily with the substrate.</text>
</comment>